<dbReference type="RefSeq" id="WP_183582778.1">
    <property type="nucleotide sequence ID" value="NZ_JACHXJ010000002.1"/>
</dbReference>
<sequence length="140" mass="15610">MSKDKNIVPLKVAILAARWAESPCGVSYTVMKGEEHSDLSARDLAKIGLLVLNNGIVEGQRIVSEQYIKEMLRPNENNSSYGYLWWILENGYACRGFGGQEINILPKQNMITVIQAISTPSSKTYGDIHKEILEKSVVLI</sequence>
<proteinExistence type="predicted"/>
<dbReference type="SUPFAM" id="SSF56601">
    <property type="entry name" value="beta-lactamase/transpeptidase-like"/>
    <property type="match status" value="1"/>
</dbReference>
<gene>
    <name evidence="1" type="ORF">FHS19_003288</name>
</gene>
<protein>
    <submittedName>
        <fullName evidence="1">CubicO group peptidase (Beta-lactamase class C family)</fullName>
    </submittedName>
</protein>
<name>A0A839TNW5_9BACL</name>
<evidence type="ECO:0000313" key="2">
    <source>
        <dbReference type="Proteomes" id="UP000517523"/>
    </source>
</evidence>
<accession>A0A839TNW5</accession>
<dbReference type="PANTHER" id="PTHR43283:SF7">
    <property type="entry name" value="BETA-LACTAMASE-RELATED DOMAIN-CONTAINING PROTEIN"/>
    <property type="match status" value="1"/>
</dbReference>
<dbReference type="EMBL" id="JACHXJ010000002">
    <property type="protein sequence ID" value="MBB3128634.1"/>
    <property type="molecule type" value="Genomic_DNA"/>
</dbReference>
<evidence type="ECO:0000313" key="1">
    <source>
        <dbReference type="EMBL" id="MBB3128634.1"/>
    </source>
</evidence>
<organism evidence="1 2">
    <name type="scientific">Paenibacillus rhizosphaerae</name>
    <dbReference type="NCBI Taxonomy" id="297318"/>
    <lineage>
        <taxon>Bacteria</taxon>
        <taxon>Bacillati</taxon>
        <taxon>Bacillota</taxon>
        <taxon>Bacilli</taxon>
        <taxon>Bacillales</taxon>
        <taxon>Paenibacillaceae</taxon>
        <taxon>Paenibacillus</taxon>
    </lineage>
</organism>
<dbReference type="InterPro" id="IPR050789">
    <property type="entry name" value="Diverse_Enzym_Activities"/>
</dbReference>
<dbReference type="PANTHER" id="PTHR43283">
    <property type="entry name" value="BETA-LACTAMASE-RELATED"/>
    <property type="match status" value="1"/>
</dbReference>
<comment type="caution">
    <text evidence="1">The sequence shown here is derived from an EMBL/GenBank/DDBJ whole genome shotgun (WGS) entry which is preliminary data.</text>
</comment>
<dbReference type="Gene3D" id="3.40.710.10">
    <property type="entry name" value="DD-peptidase/beta-lactamase superfamily"/>
    <property type="match status" value="1"/>
</dbReference>
<dbReference type="InterPro" id="IPR012338">
    <property type="entry name" value="Beta-lactam/transpept-like"/>
</dbReference>
<dbReference type="AlphaFoldDB" id="A0A839TNW5"/>
<dbReference type="Proteomes" id="UP000517523">
    <property type="component" value="Unassembled WGS sequence"/>
</dbReference>
<reference evidence="1 2" key="1">
    <citation type="submission" date="2020-08" db="EMBL/GenBank/DDBJ databases">
        <title>Genomic Encyclopedia of Type Strains, Phase III (KMG-III): the genomes of soil and plant-associated and newly described type strains.</title>
        <authorList>
            <person name="Whitman W."/>
        </authorList>
    </citation>
    <scope>NUCLEOTIDE SEQUENCE [LARGE SCALE GENOMIC DNA]</scope>
    <source>
        <strain evidence="1 2">CECT 5831</strain>
    </source>
</reference>